<evidence type="ECO:0000313" key="2">
    <source>
        <dbReference type="EMBL" id="KIW02453.1"/>
    </source>
</evidence>
<dbReference type="PANTHER" id="PTHR39336:SF3">
    <property type="entry name" value="PYRIDOXAMINE PHOSPHATE OXIDASE"/>
    <property type="match status" value="1"/>
</dbReference>
<organism evidence="2 3">
    <name type="scientific">Verruconis gallopava</name>
    <dbReference type="NCBI Taxonomy" id="253628"/>
    <lineage>
        <taxon>Eukaryota</taxon>
        <taxon>Fungi</taxon>
        <taxon>Dikarya</taxon>
        <taxon>Ascomycota</taxon>
        <taxon>Pezizomycotina</taxon>
        <taxon>Dothideomycetes</taxon>
        <taxon>Pleosporomycetidae</taxon>
        <taxon>Venturiales</taxon>
        <taxon>Sympoventuriaceae</taxon>
        <taxon>Verruconis</taxon>
    </lineage>
</organism>
<reference evidence="2 3" key="1">
    <citation type="submission" date="2015-01" db="EMBL/GenBank/DDBJ databases">
        <title>The Genome Sequence of Ochroconis gallopava CBS43764.</title>
        <authorList>
            <consortium name="The Broad Institute Genomics Platform"/>
            <person name="Cuomo C."/>
            <person name="de Hoog S."/>
            <person name="Gorbushina A."/>
            <person name="Stielow B."/>
            <person name="Teixiera M."/>
            <person name="Abouelleil A."/>
            <person name="Chapman S.B."/>
            <person name="Priest M."/>
            <person name="Young S.K."/>
            <person name="Wortman J."/>
            <person name="Nusbaum C."/>
            <person name="Birren B."/>
        </authorList>
    </citation>
    <scope>NUCLEOTIDE SEQUENCE [LARGE SCALE GENOMIC DNA]</scope>
    <source>
        <strain evidence="2 3">CBS 43764</strain>
    </source>
</reference>
<feature type="transmembrane region" description="Helical" evidence="1">
    <location>
        <begin position="229"/>
        <end position="252"/>
    </location>
</feature>
<accession>A0A0D2A6U7</accession>
<dbReference type="VEuPathDB" id="FungiDB:PV09_06263"/>
<dbReference type="Gene3D" id="2.30.110.10">
    <property type="entry name" value="Electron Transport, Fmn-binding Protein, Chain A"/>
    <property type="match status" value="1"/>
</dbReference>
<dbReference type="OrthoDB" id="539398at2759"/>
<protein>
    <recommendedName>
        <fullName evidence="4">Pyridoxamine 5'-phosphate oxidase putative domain-containing protein</fullName>
    </recommendedName>
</protein>
<dbReference type="HOGENOM" id="CLU_054794_2_0_1"/>
<name>A0A0D2A6U7_9PEZI</name>
<evidence type="ECO:0000256" key="1">
    <source>
        <dbReference type="SAM" id="Phobius"/>
    </source>
</evidence>
<keyword evidence="1" id="KW-0812">Transmembrane</keyword>
<evidence type="ECO:0000313" key="3">
    <source>
        <dbReference type="Proteomes" id="UP000053259"/>
    </source>
</evidence>
<dbReference type="Proteomes" id="UP000053259">
    <property type="component" value="Unassembled WGS sequence"/>
</dbReference>
<keyword evidence="1" id="KW-1133">Transmembrane helix</keyword>
<dbReference type="InParanoid" id="A0A0D2A6U7"/>
<evidence type="ECO:0008006" key="4">
    <source>
        <dbReference type="Google" id="ProtNLM"/>
    </source>
</evidence>
<proteinExistence type="predicted"/>
<dbReference type="GeneID" id="27314236"/>
<keyword evidence="1" id="KW-0472">Membrane</keyword>
<gene>
    <name evidence="2" type="ORF">PV09_06263</name>
</gene>
<dbReference type="InterPro" id="IPR012349">
    <property type="entry name" value="Split_barrel_FMN-bd"/>
</dbReference>
<sequence>MGKYFETIPEKTIQWCLQQKMFWVASAPLAGNGHVNVSPKGGPYFGIPDERTFWYLDLSGSGNETIAHMYEPGNGRITIMFNAFDGPPEIVRFWGKGLVLEYGTREFLAFVDKHNIEVLPGTRSIIVVHIHQVGSSCGYSVPLYEFKKHRQILNNHWIQQQKKVEQGKEEHSMPRYWAYKSAWSMDGLPGMKIGLATARAEKIAPIVKMVGPLAPKNGTGYAIHTQRQIFMIVILSFLLGAFAAIYGLPLWVELKTQIRNLSAYVHVLSI</sequence>
<dbReference type="AlphaFoldDB" id="A0A0D2A6U7"/>
<dbReference type="PANTHER" id="PTHR39336">
    <property type="entry name" value="PYRIDOXAMINE PHOSPHATE OXIDASE FAMILY PROTEIN (AFU_ORTHOLOGUE AFUA_6G11440)"/>
    <property type="match status" value="1"/>
</dbReference>
<dbReference type="EMBL" id="KN847549">
    <property type="protein sequence ID" value="KIW02453.1"/>
    <property type="molecule type" value="Genomic_DNA"/>
</dbReference>
<keyword evidence="3" id="KW-1185">Reference proteome</keyword>
<dbReference type="STRING" id="253628.A0A0D2A6U7"/>
<dbReference type="RefSeq" id="XP_016212322.1">
    <property type="nucleotide sequence ID" value="XM_016359874.1"/>
</dbReference>